<keyword evidence="5 6" id="KW-0949">S-adenosyl-L-methionine</keyword>
<sequence>MGDVLVGERAAAPDNTAVRTALWRALHLEVDPAPHVVEDAVGLRIAAPEDGWRERPDMDPRATGGLRAAIAARARFVEDLLAEQAERGVAQYVILGAGLDTFAQRRPELAARLRIFEVDQPGPQAWKRRRLAELGHDIPEWLRLVPVDFEGHEDWWEELAAAGFDPARPAVIVSTGVSMYLTKDATAATLREIASLAPGSVLAMTFMLPVELVDEADRPGMRASEEGARASGTPFLSFYTPGEMLALARAAGFAEVRHVSAAEHAERYFAGRADGLRPSTGEDVLVATV</sequence>
<evidence type="ECO:0000256" key="4">
    <source>
        <dbReference type="ARBA" id="ARBA00022679"/>
    </source>
</evidence>
<name>A0ABP3RT82_9ACTN</name>
<reference evidence="8" key="1">
    <citation type="journal article" date="2019" name="Int. J. Syst. Evol. Microbiol.">
        <title>The Global Catalogue of Microorganisms (GCM) 10K type strain sequencing project: providing services to taxonomists for standard genome sequencing and annotation.</title>
        <authorList>
            <consortium name="The Broad Institute Genomics Platform"/>
            <consortium name="The Broad Institute Genome Sequencing Center for Infectious Disease"/>
            <person name="Wu L."/>
            <person name="Ma J."/>
        </authorList>
    </citation>
    <scope>NUCLEOTIDE SEQUENCE [LARGE SCALE GENOMIC DNA]</scope>
    <source>
        <strain evidence="8">JCM 5067</strain>
    </source>
</reference>
<comment type="function">
    <text evidence="1 6">Exhibits S-adenosyl-L-methionine-dependent methyltransferase activity.</text>
</comment>
<evidence type="ECO:0000256" key="6">
    <source>
        <dbReference type="RuleBase" id="RU362030"/>
    </source>
</evidence>
<accession>A0ABP3RT82</accession>
<dbReference type="InterPro" id="IPR029063">
    <property type="entry name" value="SAM-dependent_MTases_sf"/>
</dbReference>
<dbReference type="Proteomes" id="UP001500668">
    <property type="component" value="Unassembled WGS sequence"/>
</dbReference>
<proteinExistence type="inferred from homology"/>
<dbReference type="NCBIfam" id="TIGR00027">
    <property type="entry name" value="mthyl_TIGR00027"/>
    <property type="match status" value="1"/>
</dbReference>
<organism evidence="7 8">
    <name type="scientific">Streptomyces crystallinus</name>
    <dbReference type="NCBI Taxonomy" id="68191"/>
    <lineage>
        <taxon>Bacteria</taxon>
        <taxon>Bacillati</taxon>
        <taxon>Actinomycetota</taxon>
        <taxon>Actinomycetes</taxon>
        <taxon>Kitasatosporales</taxon>
        <taxon>Streptomycetaceae</taxon>
        <taxon>Streptomyces</taxon>
    </lineage>
</organism>
<evidence type="ECO:0000256" key="5">
    <source>
        <dbReference type="ARBA" id="ARBA00022691"/>
    </source>
</evidence>
<dbReference type="Gene3D" id="3.40.50.150">
    <property type="entry name" value="Vaccinia Virus protein VP39"/>
    <property type="match status" value="1"/>
</dbReference>
<dbReference type="RefSeq" id="WP_344077596.1">
    <property type="nucleotide sequence ID" value="NZ_BAAACA010000038.1"/>
</dbReference>
<dbReference type="GO" id="GO:0032259">
    <property type="term" value="P:methylation"/>
    <property type="evidence" value="ECO:0007669"/>
    <property type="project" value="UniProtKB-KW"/>
</dbReference>
<protein>
    <recommendedName>
        <fullName evidence="6">S-adenosyl-L-methionine-dependent methyltransferase</fullName>
        <ecNumber evidence="6">2.1.1.-</ecNumber>
    </recommendedName>
</protein>
<dbReference type="InterPro" id="IPR011610">
    <property type="entry name" value="SAM_mthyl_Trfase_ML2640-like"/>
</dbReference>
<dbReference type="Pfam" id="PF04072">
    <property type="entry name" value="LCM"/>
    <property type="match status" value="1"/>
</dbReference>
<gene>
    <name evidence="7" type="ORF">GCM10010394_53590</name>
</gene>
<keyword evidence="3 6" id="KW-0489">Methyltransferase</keyword>
<keyword evidence="8" id="KW-1185">Reference proteome</keyword>
<evidence type="ECO:0000256" key="2">
    <source>
        <dbReference type="ARBA" id="ARBA00008138"/>
    </source>
</evidence>
<dbReference type="PANTHER" id="PTHR43619">
    <property type="entry name" value="S-ADENOSYL-L-METHIONINE-DEPENDENT METHYLTRANSFERASE YKTD-RELATED"/>
    <property type="match status" value="1"/>
</dbReference>
<dbReference type="InterPro" id="IPR007213">
    <property type="entry name" value="Ppm1/Ppm2/Tcmp"/>
</dbReference>
<evidence type="ECO:0000313" key="8">
    <source>
        <dbReference type="Proteomes" id="UP001500668"/>
    </source>
</evidence>
<evidence type="ECO:0000256" key="3">
    <source>
        <dbReference type="ARBA" id="ARBA00022603"/>
    </source>
</evidence>
<keyword evidence="4" id="KW-0808">Transferase</keyword>
<dbReference type="EMBL" id="BAAACA010000038">
    <property type="protein sequence ID" value="GAA0616757.1"/>
    <property type="molecule type" value="Genomic_DNA"/>
</dbReference>
<evidence type="ECO:0000313" key="7">
    <source>
        <dbReference type="EMBL" id="GAA0616757.1"/>
    </source>
</evidence>
<comment type="similarity">
    <text evidence="2 6">Belongs to the UPF0677 family.</text>
</comment>
<comment type="caution">
    <text evidence="7">The sequence shown here is derived from an EMBL/GenBank/DDBJ whole genome shotgun (WGS) entry which is preliminary data.</text>
</comment>
<dbReference type="EC" id="2.1.1.-" evidence="6"/>
<evidence type="ECO:0000256" key="1">
    <source>
        <dbReference type="ARBA" id="ARBA00003907"/>
    </source>
</evidence>
<dbReference type="GO" id="GO:0008168">
    <property type="term" value="F:methyltransferase activity"/>
    <property type="evidence" value="ECO:0007669"/>
    <property type="project" value="UniProtKB-KW"/>
</dbReference>
<dbReference type="PANTHER" id="PTHR43619:SF2">
    <property type="entry name" value="S-ADENOSYL-L-METHIONINE-DEPENDENT METHYLTRANSFERASES SUPERFAMILY PROTEIN"/>
    <property type="match status" value="1"/>
</dbReference>
<dbReference type="SUPFAM" id="SSF53335">
    <property type="entry name" value="S-adenosyl-L-methionine-dependent methyltransferases"/>
    <property type="match status" value="1"/>
</dbReference>